<feature type="transmembrane region" description="Helical" evidence="1">
    <location>
        <begin position="12"/>
        <end position="27"/>
    </location>
</feature>
<dbReference type="Proteomes" id="UP000885750">
    <property type="component" value="Unassembled WGS sequence"/>
</dbReference>
<dbReference type="Gene3D" id="2.40.128.270">
    <property type="match status" value="1"/>
</dbReference>
<protein>
    <submittedName>
        <fullName evidence="3">META domain-containing protein</fullName>
    </submittedName>
</protein>
<comment type="caution">
    <text evidence="3">The sequence shown here is derived from an EMBL/GenBank/DDBJ whole genome shotgun (WGS) entry which is preliminary data.</text>
</comment>
<dbReference type="EMBL" id="DRMS01000198">
    <property type="protein sequence ID" value="HFC92200.1"/>
    <property type="molecule type" value="Genomic_DNA"/>
</dbReference>
<keyword evidence="1" id="KW-0472">Membrane</keyword>
<reference evidence="3" key="1">
    <citation type="journal article" date="2020" name="mSystems">
        <title>Genome- and Community-Level Interaction Insights into Carbon Utilization and Element Cycling Functions of Hydrothermarchaeota in Hydrothermal Sediment.</title>
        <authorList>
            <person name="Zhou Z."/>
            <person name="Liu Y."/>
            <person name="Xu W."/>
            <person name="Pan J."/>
            <person name="Luo Z.H."/>
            <person name="Li M."/>
        </authorList>
    </citation>
    <scope>NUCLEOTIDE SEQUENCE [LARGE SCALE GENOMIC DNA]</scope>
    <source>
        <strain evidence="3">HyVt-493</strain>
    </source>
</reference>
<gene>
    <name evidence="3" type="ORF">ENJ51_05240</name>
</gene>
<proteinExistence type="predicted"/>
<dbReference type="InterPro" id="IPR005184">
    <property type="entry name" value="DUF306_Meta_HslJ"/>
</dbReference>
<dbReference type="AlphaFoldDB" id="A0A7V2SZY8"/>
<accession>A0A7V2SZY8</accession>
<name>A0A7V2SZY8_LEUMU</name>
<evidence type="ECO:0000256" key="1">
    <source>
        <dbReference type="SAM" id="Phobius"/>
    </source>
</evidence>
<keyword evidence="1" id="KW-1133">Transmembrane helix</keyword>
<feature type="transmembrane region" description="Helical" evidence="1">
    <location>
        <begin position="72"/>
        <end position="91"/>
    </location>
</feature>
<sequence length="265" mass="29358">MRRNNCSKNNTFVVFNVILVFFATKKTIFVQRLYYTCTYNIFFGAPFFCRILKHSRTESVDMTLQLFSNFSLRCRAHFLLSIAILGGAFFIDTAMAAGGSTPIQGLDNTKPVVQKAVAPIQSITATPTAECPLNSGGPSLLGTTWRLDSLYGNKVPKELQIDMRVSTTSLTGIGGCNKYSANFKQVGYTGFSVKSVNRTKKKCKVIVPYKTAKSINVGSWEGSFLRTLGRMGSVRQITATKLYFFNRNGQIGLKLHKIEHKATGK</sequence>
<feature type="domain" description="DUF306" evidence="2">
    <location>
        <begin position="140"/>
        <end position="204"/>
    </location>
</feature>
<evidence type="ECO:0000259" key="2">
    <source>
        <dbReference type="Pfam" id="PF03724"/>
    </source>
</evidence>
<dbReference type="InterPro" id="IPR038670">
    <property type="entry name" value="HslJ-like_sf"/>
</dbReference>
<keyword evidence="1" id="KW-0812">Transmembrane</keyword>
<organism evidence="3">
    <name type="scientific">Leucothrix mucor</name>
    <dbReference type="NCBI Taxonomy" id="45248"/>
    <lineage>
        <taxon>Bacteria</taxon>
        <taxon>Pseudomonadati</taxon>
        <taxon>Pseudomonadota</taxon>
        <taxon>Gammaproteobacteria</taxon>
        <taxon>Thiotrichales</taxon>
        <taxon>Thiotrichaceae</taxon>
        <taxon>Leucothrix</taxon>
    </lineage>
</organism>
<dbReference type="Pfam" id="PF03724">
    <property type="entry name" value="META"/>
    <property type="match status" value="1"/>
</dbReference>
<evidence type="ECO:0000313" key="3">
    <source>
        <dbReference type="EMBL" id="HFC92200.1"/>
    </source>
</evidence>